<evidence type="ECO:0000259" key="5">
    <source>
        <dbReference type="PROSITE" id="PS50110"/>
    </source>
</evidence>
<feature type="modified residue" description="4-aspartylphosphate" evidence="4">
    <location>
        <position position="192"/>
    </location>
</feature>
<dbReference type="Proteomes" id="UP000289411">
    <property type="component" value="Unassembled WGS sequence"/>
</dbReference>
<dbReference type="GO" id="GO:0000160">
    <property type="term" value="P:phosphorelay signal transduction system"/>
    <property type="evidence" value="ECO:0007669"/>
    <property type="project" value="InterPro"/>
</dbReference>
<evidence type="ECO:0000256" key="2">
    <source>
        <dbReference type="ARBA" id="ARBA00023015"/>
    </source>
</evidence>
<dbReference type="InterPro" id="IPR001789">
    <property type="entry name" value="Sig_transdc_resp-reg_receiver"/>
</dbReference>
<evidence type="ECO:0000256" key="4">
    <source>
        <dbReference type="PROSITE-ProRule" id="PRU00169"/>
    </source>
</evidence>
<proteinExistence type="predicted"/>
<dbReference type="PANTHER" id="PTHR44591:SF3">
    <property type="entry name" value="RESPONSE REGULATORY DOMAIN-CONTAINING PROTEIN"/>
    <property type="match status" value="1"/>
</dbReference>
<dbReference type="Pfam" id="PF22029">
    <property type="entry name" value="PhyR_sigma2"/>
    <property type="match status" value="1"/>
</dbReference>
<evidence type="ECO:0000313" key="7">
    <source>
        <dbReference type="Proteomes" id="UP000289411"/>
    </source>
</evidence>
<keyword evidence="2" id="KW-0805">Transcription regulation</keyword>
<evidence type="ECO:0000256" key="1">
    <source>
        <dbReference type="ARBA" id="ARBA00022553"/>
    </source>
</evidence>
<name>A0A4Q2RGC2_9HYPH</name>
<dbReference type="RefSeq" id="WP_129217544.1">
    <property type="nucleotide sequence ID" value="NZ_QYBC01000002.1"/>
</dbReference>
<dbReference type="PANTHER" id="PTHR44591">
    <property type="entry name" value="STRESS RESPONSE REGULATOR PROTEIN 1"/>
    <property type="match status" value="1"/>
</dbReference>
<keyword evidence="3" id="KW-0804">Transcription</keyword>
<keyword evidence="1 4" id="KW-0597">Phosphoprotein</keyword>
<dbReference type="CDD" id="cd17540">
    <property type="entry name" value="REC_PhyR"/>
    <property type="match status" value="1"/>
</dbReference>
<evidence type="ECO:0000313" key="6">
    <source>
        <dbReference type="EMBL" id="RYB07003.1"/>
    </source>
</evidence>
<protein>
    <submittedName>
        <fullName evidence="6">Response regulator</fullName>
    </submittedName>
</protein>
<comment type="caution">
    <text evidence="6">The sequence shown here is derived from an EMBL/GenBank/DDBJ whole genome shotgun (WGS) entry which is preliminary data.</text>
</comment>
<reference evidence="6 7" key="2">
    <citation type="submission" date="2019-02" db="EMBL/GenBank/DDBJ databases">
        <title>'Lichenibacterium ramalinii' gen. nov. sp. nov., 'Lichenibacterium minor' gen. nov. sp. nov.</title>
        <authorList>
            <person name="Pankratov T."/>
        </authorList>
    </citation>
    <scope>NUCLEOTIDE SEQUENCE [LARGE SCALE GENOMIC DNA]</scope>
    <source>
        <strain evidence="6 7">RmlP001</strain>
    </source>
</reference>
<dbReference type="InterPro" id="IPR014605">
    <property type="entry name" value="Sig_resp-reg_PhyR"/>
</dbReference>
<dbReference type="Gene3D" id="3.40.50.2300">
    <property type="match status" value="1"/>
</dbReference>
<accession>A0A4Q2RGC2</accession>
<dbReference type="Pfam" id="PF00072">
    <property type="entry name" value="Response_reg"/>
    <property type="match status" value="1"/>
</dbReference>
<dbReference type="Gene3D" id="1.20.140.160">
    <property type="match status" value="1"/>
</dbReference>
<dbReference type="InterPro" id="IPR053866">
    <property type="entry name" value="PhyR_sigma2"/>
</dbReference>
<dbReference type="InterPro" id="IPR050595">
    <property type="entry name" value="Bact_response_regulator"/>
</dbReference>
<dbReference type="SUPFAM" id="SSF52172">
    <property type="entry name" value="CheY-like"/>
    <property type="match status" value="1"/>
</dbReference>
<gene>
    <name evidence="6" type="ORF">D3272_02660</name>
</gene>
<dbReference type="InterPro" id="IPR011006">
    <property type="entry name" value="CheY-like_superfamily"/>
</dbReference>
<organism evidence="6 7">
    <name type="scientific">Lichenibacterium ramalinae</name>
    <dbReference type="NCBI Taxonomy" id="2316527"/>
    <lineage>
        <taxon>Bacteria</taxon>
        <taxon>Pseudomonadati</taxon>
        <taxon>Pseudomonadota</taxon>
        <taxon>Alphaproteobacteria</taxon>
        <taxon>Hyphomicrobiales</taxon>
        <taxon>Lichenihabitantaceae</taxon>
        <taxon>Lichenibacterium</taxon>
    </lineage>
</organism>
<sequence length="274" mass="29623">MSISQAIAPHLPQLRRFARALTGSQKGGDAYVVETLEAIVADPGNLDVGADVRCSLYKLFLNLWRSVAVNTLTDTSATSADEIGTTRRLEAISIMPRVALLLTALEGFDIHEVARTIDCSVDEAKRLLESANSEIAEQISTDVLIIEDEPLIALDLQNVVEDLGHKVVDVARTHREALKAVQHHQPGLILADIQLADGSSGLEAVNEILGAFEVPVIFITAYPERFLTGAPPEPAFLIAKPFSVETLRAVISQVLFFDRKSHRRAASSAAAARA</sequence>
<dbReference type="Pfam" id="PF22233">
    <property type="entry name" value="PhyR_sigma-like"/>
    <property type="match status" value="1"/>
</dbReference>
<evidence type="ECO:0000256" key="3">
    <source>
        <dbReference type="ARBA" id="ARBA00023163"/>
    </source>
</evidence>
<dbReference type="EMBL" id="QYBC01000002">
    <property type="protein sequence ID" value="RYB07003.1"/>
    <property type="molecule type" value="Genomic_DNA"/>
</dbReference>
<dbReference type="AlphaFoldDB" id="A0A4Q2RGC2"/>
<reference evidence="6 7" key="1">
    <citation type="submission" date="2018-09" db="EMBL/GenBank/DDBJ databases">
        <authorList>
            <person name="Grouzdev D.S."/>
            <person name="Krutkina M.S."/>
        </authorList>
    </citation>
    <scope>NUCLEOTIDE SEQUENCE [LARGE SCALE GENOMIC DNA]</scope>
    <source>
        <strain evidence="6 7">RmlP001</strain>
    </source>
</reference>
<dbReference type="PROSITE" id="PS50110">
    <property type="entry name" value="RESPONSE_REGULATORY"/>
    <property type="match status" value="1"/>
</dbReference>
<dbReference type="OrthoDB" id="9786101at2"/>
<dbReference type="InterPro" id="IPR053867">
    <property type="entry name" value="PhyR_sigma4"/>
</dbReference>
<feature type="domain" description="Response regulatory" evidence="5">
    <location>
        <begin position="142"/>
        <end position="255"/>
    </location>
</feature>
<dbReference type="NCBIfam" id="NF006623">
    <property type="entry name" value="PRK09191.1"/>
    <property type="match status" value="1"/>
</dbReference>
<keyword evidence="7" id="KW-1185">Reference proteome</keyword>
<dbReference type="SMART" id="SM00448">
    <property type="entry name" value="REC"/>
    <property type="match status" value="1"/>
</dbReference>
<dbReference type="PIRSF" id="PIRSF036400">
    <property type="entry name" value="RR_Ctr_UCP036400"/>
    <property type="match status" value="1"/>
</dbReference>